<dbReference type="GO" id="GO:0031412">
    <property type="term" value="P:gas vesicle organization"/>
    <property type="evidence" value="ECO:0007669"/>
    <property type="project" value="InterPro"/>
</dbReference>
<proteinExistence type="inferred from homology"/>
<reference evidence="5 6" key="1">
    <citation type="submission" date="2020-07" db="EMBL/GenBank/DDBJ databases">
        <title>Sequencing the genomes of 1000 actinobacteria strains.</title>
        <authorList>
            <person name="Klenk H.-P."/>
        </authorList>
    </citation>
    <scope>NUCLEOTIDE SEQUENCE [LARGE SCALE GENOMIC DNA]</scope>
    <source>
        <strain evidence="5 6">DSM 40398</strain>
    </source>
</reference>
<comment type="similarity">
    <text evidence="3">Belongs to the gas vesicle GvpK family.</text>
</comment>
<keyword evidence="1" id="KW-0304">Gas vesicle</keyword>
<dbReference type="Proteomes" id="UP000529783">
    <property type="component" value="Unassembled WGS sequence"/>
</dbReference>
<evidence type="ECO:0000256" key="3">
    <source>
        <dbReference type="ARBA" id="ARBA00035659"/>
    </source>
</evidence>
<dbReference type="PANTHER" id="PTHR40137">
    <property type="entry name" value="PROTEIN GVPK 1"/>
    <property type="match status" value="1"/>
</dbReference>
<feature type="compositionally biased region" description="Basic and acidic residues" evidence="4">
    <location>
        <begin position="63"/>
        <end position="85"/>
    </location>
</feature>
<sequence>MSRPDRDTPDRDTPARGDRERGTREPVSGEVSVHDPAPGDPFTDDILAGRTESSGDAPVRAAPVREADLRERSSRTMQRLRSDPETVERDLVKLVLTLVELIRQLMERQALRRAEGGDLTDQQVEDLGLALMRLDEAMTRLKDHFDLDDHDLNLDLGPLGPLLPDH</sequence>
<dbReference type="PANTHER" id="PTHR40137:SF2">
    <property type="entry name" value="PROTEIN GVPK 1"/>
    <property type="match status" value="1"/>
</dbReference>
<name>A0A7Y9JLR8_9ACTN</name>
<dbReference type="RefSeq" id="WP_179848993.1">
    <property type="nucleotide sequence ID" value="NZ_JACCBA010000001.1"/>
</dbReference>
<organism evidence="5 6">
    <name type="scientific">Actinomadura luteofluorescens</name>
    <dbReference type="NCBI Taxonomy" id="46163"/>
    <lineage>
        <taxon>Bacteria</taxon>
        <taxon>Bacillati</taxon>
        <taxon>Actinomycetota</taxon>
        <taxon>Actinomycetes</taxon>
        <taxon>Streptosporangiales</taxon>
        <taxon>Thermomonosporaceae</taxon>
        <taxon>Actinomadura</taxon>
    </lineage>
</organism>
<protein>
    <recommendedName>
        <fullName evidence="7">Gas vesicle protein K</fullName>
    </recommendedName>
</protein>
<dbReference type="GO" id="GO:0031411">
    <property type="term" value="C:gas vesicle"/>
    <property type="evidence" value="ECO:0007669"/>
    <property type="project" value="UniProtKB-SubCell"/>
</dbReference>
<comment type="subcellular location">
    <subcellularLocation>
        <location evidence="2">Gas vesicle</location>
    </subcellularLocation>
</comment>
<feature type="region of interest" description="Disordered" evidence="4">
    <location>
        <begin position="1"/>
        <end position="85"/>
    </location>
</feature>
<evidence type="ECO:0008006" key="7">
    <source>
        <dbReference type="Google" id="ProtNLM"/>
    </source>
</evidence>
<evidence type="ECO:0000256" key="1">
    <source>
        <dbReference type="ARBA" id="ARBA00022987"/>
    </source>
</evidence>
<keyword evidence="6" id="KW-1185">Reference proteome</keyword>
<feature type="compositionally biased region" description="Basic and acidic residues" evidence="4">
    <location>
        <begin position="1"/>
        <end position="24"/>
    </location>
</feature>
<dbReference type="Pfam" id="PF05121">
    <property type="entry name" value="GvpK"/>
    <property type="match status" value="1"/>
</dbReference>
<evidence type="ECO:0000256" key="4">
    <source>
        <dbReference type="SAM" id="MobiDB-lite"/>
    </source>
</evidence>
<evidence type="ECO:0000313" key="5">
    <source>
        <dbReference type="EMBL" id="NYD52853.1"/>
    </source>
</evidence>
<gene>
    <name evidence="5" type="ORF">BJY14_008836</name>
</gene>
<dbReference type="EMBL" id="JACCBA010000001">
    <property type="protein sequence ID" value="NYD52853.1"/>
    <property type="molecule type" value="Genomic_DNA"/>
</dbReference>
<evidence type="ECO:0000256" key="2">
    <source>
        <dbReference type="ARBA" id="ARBA00035108"/>
    </source>
</evidence>
<accession>A0A7Y9JLR8</accession>
<dbReference type="InterPro" id="IPR007805">
    <property type="entry name" value="GvpK"/>
</dbReference>
<dbReference type="AlphaFoldDB" id="A0A7Y9JLR8"/>
<evidence type="ECO:0000313" key="6">
    <source>
        <dbReference type="Proteomes" id="UP000529783"/>
    </source>
</evidence>
<comment type="caution">
    <text evidence="5">The sequence shown here is derived from an EMBL/GenBank/DDBJ whole genome shotgun (WGS) entry which is preliminary data.</text>
</comment>